<dbReference type="GO" id="GO:0046872">
    <property type="term" value="F:metal ion binding"/>
    <property type="evidence" value="ECO:0007669"/>
    <property type="project" value="UniProtKB-KW"/>
</dbReference>
<dbReference type="Proteomes" id="UP001362999">
    <property type="component" value="Unassembled WGS sequence"/>
</dbReference>
<dbReference type="Pfam" id="PF13640">
    <property type="entry name" value="2OG-FeII_Oxy_3"/>
    <property type="match status" value="1"/>
</dbReference>
<comment type="caution">
    <text evidence="3">The sequence shown here is derived from an EMBL/GenBank/DDBJ whole genome shotgun (WGS) entry which is preliminary data.</text>
</comment>
<keyword evidence="4" id="KW-1185">Reference proteome</keyword>
<dbReference type="AlphaFoldDB" id="A0AAW0D667"/>
<organism evidence="3 4">
    <name type="scientific">Favolaschia claudopus</name>
    <dbReference type="NCBI Taxonomy" id="2862362"/>
    <lineage>
        <taxon>Eukaryota</taxon>
        <taxon>Fungi</taxon>
        <taxon>Dikarya</taxon>
        <taxon>Basidiomycota</taxon>
        <taxon>Agaricomycotina</taxon>
        <taxon>Agaricomycetes</taxon>
        <taxon>Agaricomycetidae</taxon>
        <taxon>Agaricales</taxon>
        <taxon>Marasmiineae</taxon>
        <taxon>Mycenaceae</taxon>
        <taxon>Favolaschia</taxon>
    </lineage>
</organism>
<dbReference type="InterPro" id="IPR005123">
    <property type="entry name" value="Oxoglu/Fe-dep_dioxygenase_dom"/>
</dbReference>
<name>A0AAW0D667_9AGAR</name>
<evidence type="ECO:0000259" key="2">
    <source>
        <dbReference type="PROSITE" id="PS51471"/>
    </source>
</evidence>
<dbReference type="PANTHER" id="PTHR33099:SF14">
    <property type="entry name" value="PROLYL 4-HYDROXYLASE ALPHA SUBUNIT FE(2+) 2OG DIOXYGENASE DOMAIN-CONTAINING PROTEIN"/>
    <property type="match status" value="1"/>
</dbReference>
<dbReference type="GO" id="GO:0051213">
    <property type="term" value="F:dioxygenase activity"/>
    <property type="evidence" value="ECO:0007669"/>
    <property type="project" value="UniProtKB-KW"/>
</dbReference>
<keyword evidence="3" id="KW-0223">Dioxygenase</keyword>
<evidence type="ECO:0000313" key="3">
    <source>
        <dbReference type="EMBL" id="KAK7046439.1"/>
    </source>
</evidence>
<evidence type="ECO:0000313" key="4">
    <source>
        <dbReference type="Proteomes" id="UP001362999"/>
    </source>
</evidence>
<sequence>MADSKTENASSIEARLQILRQAILTGVPYIGGVHPVKAEDLVLYYDVEGGNPPNRRIDLGKASEDDLKDLAAACQKATFGVNQADVLDETYRKAGKMDLDKFATRLDVLSSGILSAIKQDILQGQAAGSDKVLVPELYKLNVYGPGAFFKAHKDTPRGDTMIGSLVIVFPTAHEGGGLTLEHDGKAWTFDSAKELSASKSTPAIAYVAFYSDVTHAVEPVKSGHRVTLTYNLFLKDEGKSPDVGARLVPSHNPDRIFEETLRALLADAEFLPTGGLLAFGLSHQYPIPGEAEEPHWDHENGTWIQRPSRLPPLLKLLKGSDARIRTVAERVGLETNVKILYNSGEPYDDEVGHDVLTDDVVNLNHLYGEDHRMMEKIERTGIIVERDAEREERFAEERREYMGGFDDDYKIAEKDVKKTAVHWVTKVTELNKTSSHFLAYGNEASIGHIYGNAALFVQIPAFDNGVRGTAA</sequence>
<reference evidence="3 4" key="1">
    <citation type="journal article" date="2024" name="J Genomics">
        <title>Draft genome sequencing and assembly of Favolaschia claudopus CIRM-BRFM 2984 isolated from oak limbs.</title>
        <authorList>
            <person name="Navarro D."/>
            <person name="Drula E."/>
            <person name="Chaduli D."/>
            <person name="Cazenave R."/>
            <person name="Ahrendt S."/>
            <person name="Wang J."/>
            <person name="Lipzen A."/>
            <person name="Daum C."/>
            <person name="Barry K."/>
            <person name="Grigoriev I.V."/>
            <person name="Favel A."/>
            <person name="Rosso M.N."/>
            <person name="Martin F."/>
        </authorList>
    </citation>
    <scope>NUCLEOTIDE SEQUENCE [LARGE SCALE GENOMIC DNA]</scope>
    <source>
        <strain evidence="3 4">CIRM-BRFM 2984</strain>
    </source>
</reference>
<dbReference type="PROSITE" id="PS51471">
    <property type="entry name" value="FE2OG_OXY"/>
    <property type="match status" value="1"/>
</dbReference>
<accession>A0AAW0D667</accession>
<keyword evidence="1" id="KW-0560">Oxidoreductase</keyword>
<dbReference type="EMBL" id="JAWWNJ010000010">
    <property type="protein sequence ID" value="KAK7046439.1"/>
    <property type="molecule type" value="Genomic_DNA"/>
</dbReference>
<evidence type="ECO:0000256" key="1">
    <source>
        <dbReference type="RuleBase" id="RU003682"/>
    </source>
</evidence>
<dbReference type="Gene3D" id="2.60.120.620">
    <property type="entry name" value="q2cbj1_9rhob like domain"/>
    <property type="match status" value="1"/>
</dbReference>
<keyword evidence="1" id="KW-0408">Iron</keyword>
<keyword evidence="1" id="KW-0479">Metal-binding</keyword>
<dbReference type="PANTHER" id="PTHR33099">
    <property type="entry name" value="FE2OG DIOXYGENASE DOMAIN-CONTAINING PROTEIN"/>
    <property type="match status" value="1"/>
</dbReference>
<gene>
    <name evidence="3" type="ORF">R3P38DRAFT_3388276</name>
</gene>
<dbReference type="InterPro" id="IPR044862">
    <property type="entry name" value="Pro_4_hyd_alph_FE2OG_OXY"/>
</dbReference>
<feature type="domain" description="Fe2OG dioxygenase" evidence="2">
    <location>
        <begin position="128"/>
        <end position="234"/>
    </location>
</feature>
<comment type="similarity">
    <text evidence="1">Belongs to the iron/ascorbate-dependent oxidoreductase family.</text>
</comment>
<protein>
    <submittedName>
        <fullName evidence="3">Fe2OG dioxygenase domain-containing protein</fullName>
    </submittedName>
</protein>
<proteinExistence type="inferred from homology"/>